<keyword evidence="7" id="KW-1185">Reference proteome</keyword>
<evidence type="ECO:0000256" key="2">
    <source>
        <dbReference type="ARBA" id="ARBA00022692"/>
    </source>
</evidence>
<dbReference type="Proteomes" id="UP000830671">
    <property type="component" value="Chromosome 6"/>
</dbReference>
<dbReference type="AlphaFoldDB" id="A0A9Q8WK14"/>
<feature type="transmembrane region" description="Helical" evidence="5">
    <location>
        <begin position="31"/>
        <end position="51"/>
    </location>
</feature>
<dbReference type="PANTHER" id="PTHR23294:SF19">
    <property type="entry name" value="DUF895 DOMAIN MEMBRANE PROTEIN-RELATED"/>
    <property type="match status" value="1"/>
</dbReference>
<evidence type="ECO:0000313" key="6">
    <source>
        <dbReference type="EMBL" id="UQC86166.1"/>
    </source>
</evidence>
<name>A0A9Q8WK14_9PEZI</name>
<dbReference type="RefSeq" id="XP_049147778.1">
    <property type="nucleotide sequence ID" value="XM_049290633.1"/>
</dbReference>
<keyword evidence="4 5" id="KW-0472">Membrane</keyword>
<sequence>MAEESPKSVSSDVHDAVSDPPVKRVWYHSTLFNAFVIGGVGFMAPGLWNAMNALGAGGAQEPFLVNAANALVFGLMAFLCLFGGPIANRIGLSRTLLLGAVGYPLYSAGLYTNNRYGNVWLVLVGAAACGISAGLFWASEGAVALGYPEPSKRGKYMNIWLWFRTGGPLVGGAIVLALNNDAAAKKKGKVGYQTYLVFVALQCLSVPLALALSPPEKVQRSDGSKVIIKAEKSFKAEFRELLRVSKRKDILLLLPIFWAAYFNQYSGNFQAYYFGIRARALIGFVSNFGTLLSSQLISTLLDYKKFSVKKRITIGFYYVIVWHVIAWVYGWVIQEKYTRNPPAYDWEDKGFTEGFFVLLLWDFARQALQSWLYYLLATKTDNISELTRFSGILRGQESFSQAVSFGLNTQKWKGGRVPLAVNTILLGLAVYPTWLVVRDHVPVEETDRLAAVEEQSQTDGYWERCEDVILPSGIFWYPELIFCKSYSYLHKPIKTQRAMEFTNFFI</sequence>
<evidence type="ECO:0000256" key="3">
    <source>
        <dbReference type="ARBA" id="ARBA00022989"/>
    </source>
</evidence>
<keyword evidence="2 5" id="KW-0812">Transmembrane</keyword>
<dbReference type="GeneID" id="73345643"/>
<organism evidence="6 7">
    <name type="scientific">Colletotrichum lupini</name>
    <dbReference type="NCBI Taxonomy" id="145971"/>
    <lineage>
        <taxon>Eukaryota</taxon>
        <taxon>Fungi</taxon>
        <taxon>Dikarya</taxon>
        <taxon>Ascomycota</taxon>
        <taxon>Pezizomycotina</taxon>
        <taxon>Sordariomycetes</taxon>
        <taxon>Hypocreomycetidae</taxon>
        <taxon>Glomerellales</taxon>
        <taxon>Glomerellaceae</taxon>
        <taxon>Colletotrichum</taxon>
        <taxon>Colletotrichum acutatum species complex</taxon>
    </lineage>
</organism>
<feature type="transmembrane region" description="Helical" evidence="5">
    <location>
        <begin position="95"/>
        <end position="113"/>
    </location>
</feature>
<evidence type="ECO:0000256" key="5">
    <source>
        <dbReference type="SAM" id="Phobius"/>
    </source>
</evidence>
<feature type="transmembrane region" description="Helical" evidence="5">
    <location>
        <begin position="315"/>
        <end position="334"/>
    </location>
</feature>
<dbReference type="PANTHER" id="PTHR23294">
    <property type="entry name" value="ET TRANSLATION PRODUCT-RELATED"/>
    <property type="match status" value="1"/>
</dbReference>
<feature type="transmembrane region" description="Helical" evidence="5">
    <location>
        <begin position="278"/>
        <end position="303"/>
    </location>
</feature>
<protein>
    <recommendedName>
        <fullName evidence="8">Major facilitator superfamily transporter</fullName>
    </recommendedName>
</protein>
<feature type="transmembrane region" description="Helical" evidence="5">
    <location>
        <begin position="119"/>
        <end position="138"/>
    </location>
</feature>
<dbReference type="Pfam" id="PF07690">
    <property type="entry name" value="MFS_1"/>
    <property type="match status" value="1"/>
</dbReference>
<keyword evidence="3 5" id="KW-1133">Transmembrane helix</keyword>
<feature type="transmembrane region" description="Helical" evidence="5">
    <location>
        <begin position="249"/>
        <end position="266"/>
    </location>
</feature>
<evidence type="ECO:0000256" key="4">
    <source>
        <dbReference type="ARBA" id="ARBA00023136"/>
    </source>
</evidence>
<evidence type="ECO:0000313" key="7">
    <source>
        <dbReference type="Proteomes" id="UP000830671"/>
    </source>
</evidence>
<feature type="transmembrane region" description="Helical" evidence="5">
    <location>
        <begin position="190"/>
        <end position="212"/>
    </location>
</feature>
<dbReference type="InterPro" id="IPR051617">
    <property type="entry name" value="UNC-93-like_regulator"/>
</dbReference>
<evidence type="ECO:0000256" key="1">
    <source>
        <dbReference type="ARBA" id="ARBA00004141"/>
    </source>
</evidence>
<dbReference type="Gene3D" id="1.20.1250.20">
    <property type="entry name" value="MFS general substrate transporter like domains"/>
    <property type="match status" value="1"/>
</dbReference>
<dbReference type="SUPFAM" id="SSF103473">
    <property type="entry name" value="MFS general substrate transporter"/>
    <property type="match status" value="1"/>
</dbReference>
<accession>A0A9Q8WK14</accession>
<dbReference type="EMBL" id="CP019478">
    <property type="protein sequence ID" value="UQC86166.1"/>
    <property type="molecule type" value="Genomic_DNA"/>
</dbReference>
<dbReference type="InterPro" id="IPR036259">
    <property type="entry name" value="MFS_trans_sf"/>
</dbReference>
<gene>
    <name evidence="6" type="ORF">CLUP02_11666</name>
</gene>
<proteinExistence type="predicted"/>
<dbReference type="GO" id="GO:0016020">
    <property type="term" value="C:membrane"/>
    <property type="evidence" value="ECO:0007669"/>
    <property type="project" value="UniProtKB-SubCell"/>
</dbReference>
<comment type="subcellular location">
    <subcellularLocation>
        <location evidence="1">Membrane</location>
        <topology evidence="1">Multi-pass membrane protein</topology>
    </subcellularLocation>
</comment>
<feature type="transmembrane region" description="Helical" evidence="5">
    <location>
        <begin position="159"/>
        <end position="178"/>
    </location>
</feature>
<feature type="transmembrane region" description="Helical" evidence="5">
    <location>
        <begin position="63"/>
        <end position="83"/>
    </location>
</feature>
<dbReference type="KEGG" id="clup:CLUP02_11666"/>
<evidence type="ECO:0008006" key="8">
    <source>
        <dbReference type="Google" id="ProtNLM"/>
    </source>
</evidence>
<reference evidence="6" key="1">
    <citation type="journal article" date="2021" name="Mol. Plant Microbe Interact.">
        <title>Complete Genome Sequence of the Plant-Pathogenic Fungus Colletotrichum lupini.</title>
        <authorList>
            <person name="Baroncelli R."/>
            <person name="Pensec F."/>
            <person name="Da Lio D."/>
            <person name="Boufleur T."/>
            <person name="Vicente I."/>
            <person name="Sarrocco S."/>
            <person name="Picot A."/>
            <person name="Baraldi E."/>
            <person name="Sukno S."/>
            <person name="Thon M."/>
            <person name="Le Floch G."/>
        </authorList>
    </citation>
    <scope>NUCLEOTIDE SEQUENCE</scope>
    <source>
        <strain evidence="6">IMI 504893</strain>
    </source>
</reference>
<dbReference type="GO" id="GO:0022857">
    <property type="term" value="F:transmembrane transporter activity"/>
    <property type="evidence" value="ECO:0007669"/>
    <property type="project" value="InterPro"/>
</dbReference>
<dbReference type="InterPro" id="IPR011701">
    <property type="entry name" value="MFS"/>
</dbReference>